<dbReference type="AlphaFoldDB" id="M2SPY9"/>
<evidence type="ECO:0000313" key="3">
    <source>
        <dbReference type="Proteomes" id="UP000016934"/>
    </source>
</evidence>
<dbReference type="Proteomes" id="UP000016934">
    <property type="component" value="Unassembled WGS sequence"/>
</dbReference>
<dbReference type="HOGENOM" id="CLU_097987_0_0_1"/>
<protein>
    <submittedName>
        <fullName evidence="2">Uncharacterized protein</fullName>
    </submittedName>
</protein>
<proteinExistence type="predicted"/>
<reference evidence="2 3" key="1">
    <citation type="journal article" date="2012" name="PLoS Pathog.">
        <title>Diverse lifestyles and strategies of plant pathogenesis encoded in the genomes of eighteen Dothideomycetes fungi.</title>
        <authorList>
            <person name="Ohm R.A."/>
            <person name="Feau N."/>
            <person name="Henrissat B."/>
            <person name="Schoch C.L."/>
            <person name="Horwitz B.A."/>
            <person name="Barry K.W."/>
            <person name="Condon B.J."/>
            <person name="Copeland A.C."/>
            <person name="Dhillon B."/>
            <person name="Glaser F."/>
            <person name="Hesse C.N."/>
            <person name="Kosti I."/>
            <person name="LaButti K."/>
            <person name="Lindquist E.A."/>
            <person name="Lucas S."/>
            <person name="Salamov A.A."/>
            <person name="Bradshaw R.E."/>
            <person name="Ciuffetti L."/>
            <person name="Hamelin R.C."/>
            <person name="Kema G.H.J."/>
            <person name="Lawrence C."/>
            <person name="Scott J.A."/>
            <person name="Spatafora J.W."/>
            <person name="Turgeon B.G."/>
            <person name="de Wit P.J.G.M."/>
            <person name="Zhong S."/>
            <person name="Goodwin S.B."/>
            <person name="Grigoriev I.V."/>
        </authorList>
    </citation>
    <scope>NUCLEOTIDE SEQUENCE [LARGE SCALE GENOMIC DNA]</scope>
    <source>
        <strain evidence="3">ND90Pr / ATCC 201652</strain>
    </source>
</reference>
<dbReference type="RefSeq" id="XP_007699723.1">
    <property type="nucleotide sequence ID" value="XM_007701533.1"/>
</dbReference>
<organism evidence="2 3">
    <name type="scientific">Cochliobolus sativus (strain ND90Pr / ATCC 201652)</name>
    <name type="common">Common root rot and spot blotch fungus</name>
    <name type="synonym">Bipolaris sorokiniana</name>
    <dbReference type="NCBI Taxonomy" id="665912"/>
    <lineage>
        <taxon>Eukaryota</taxon>
        <taxon>Fungi</taxon>
        <taxon>Dikarya</taxon>
        <taxon>Ascomycota</taxon>
        <taxon>Pezizomycotina</taxon>
        <taxon>Dothideomycetes</taxon>
        <taxon>Pleosporomycetidae</taxon>
        <taxon>Pleosporales</taxon>
        <taxon>Pleosporineae</taxon>
        <taxon>Pleosporaceae</taxon>
        <taxon>Bipolaris</taxon>
    </lineage>
</organism>
<dbReference type="OMA" id="RTTLFQQ"/>
<accession>M2SPY9</accession>
<evidence type="ECO:0000313" key="2">
    <source>
        <dbReference type="EMBL" id="EMD64375.1"/>
    </source>
</evidence>
<dbReference type="KEGG" id="bsc:COCSADRAFT_26531"/>
<keyword evidence="3" id="KW-1185">Reference proteome</keyword>
<dbReference type="OrthoDB" id="10528172at2759"/>
<dbReference type="EMBL" id="KB445643">
    <property type="protein sequence ID" value="EMD64375.1"/>
    <property type="molecule type" value="Genomic_DNA"/>
</dbReference>
<feature type="region of interest" description="Disordered" evidence="1">
    <location>
        <begin position="252"/>
        <end position="273"/>
    </location>
</feature>
<dbReference type="GeneID" id="19135512"/>
<sequence>MANMQNDCCGFSLLTSTSLTPLCTPLPHILHSHILPDLSDTTIQNHHVSGFELVRTIGLVSVLRGAPALFIGASRLHRTTLFQQSLRVFPTFIQKEASKTMIAAPKAVIPVVVPKAVSPVFVSKLIDPETQRHRIKRMAAQRIYQQNLRRLALTMYNAGPPLYRGHAGSNYYDNDSEDSDKSSNLYVWVLRACFHRFWSAIFAFFYGVVYGRRPWEAWEEERDWDENDEIKELEGENDEFRGEIWRLRKENSKLKGQSKEEFEDEEFDRLVHG</sequence>
<evidence type="ECO:0000256" key="1">
    <source>
        <dbReference type="SAM" id="MobiDB-lite"/>
    </source>
</evidence>
<gene>
    <name evidence="2" type="ORF">COCSADRAFT_26531</name>
</gene>
<reference evidence="3" key="2">
    <citation type="journal article" date="2013" name="PLoS Genet.">
        <title>Comparative genome structure, secondary metabolite, and effector coding capacity across Cochliobolus pathogens.</title>
        <authorList>
            <person name="Condon B.J."/>
            <person name="Leng Y."/>
            <person name="Wu D."/>
            <person name="Bushley K.E."/>
            <person name="Ohm R.A."/>
            <person name="Otillar R."/>
            <person name="Martin J."/>
            <person name="Schackwitz W."/>
            <person name="Grimwood J."/>
            <person name="MohdZainudin N."/>
            <person name="Xue C."/>
            <person name="Wang R."/>
            <person name="Manning V.A."/>
            <person name="Dhillon B."/>
            <person name="Tu Z.J."/>
            <person name="Steffenson B.J."/>
            <person name="Salamov A."/>
            <person name="Sun H."/>
            <person name="Lowry S."/>
            <person name="LaButti K."/>
            <person name="Han J."/>
            <person name="Copeland A."/>
            <person name="Lindquist E."/>
            <person name="Barry K."/>
            <person name="Schmutz J."/>
            <person name="Baker S.E."/>
            <person name="Ciuffetti L.M."/>
            <person name="Grigoriev I.V."/>
            <person name="Zhong S."/>
            <person name="Turgeon B.G."/>
        </authorList>
    </citation>
    <scope>NUCLEOTIDE SEQUENCE [LARGE SCALE GENOMIC DNA]</scope>
    <source>
        <strain evidence="3">ND90Pr / ATCC 201652</strain>
    </source>
</reference>
<name>M2SPY9_COCSN</name>